<dbReference type="Gene3D" id="1.20.1050.60">
    <property type="entry name" value="alpha-1,2-mannosidase"/>
    <property type="match status" value="1"/>
</dbReference>
<evidence type="ECO:0000256" key="1">
    <source>
        <dbReference type="SAM" id="MobiDB-lite"/>
    </source>
</evidence>
<dbReference type="InterPro" id="IPR035992">
    <property type="entry name" value="Ricin_B-like_lectins"/>
</dbReference>
<dbReference type="InterPro" id="IPR005887">
    <property type="entry name" value="GH92_a_mannosidase_put"/>
</dbReference>
<gene>
    <name evidence="4" type="ORF">ACFPZF_06980</name>
</gene>
<evidence type="ECO:0000313" key="5">
    <source>
        <dbReference type="Proteomes" id="UP001596066"/>
    </source>
</evidence>
<dbReference type="Pfam" id="PF00652">
    <property type="entry name" value="Ricin_B_lectin"/>
    <property type="match status" value="1"/>
</dbReference>
<dbReference type="EMBL" id="JBHSOC010000009">
    <property type="protein sequence ID" value="MFC5641100.1"/>
    <property type="molecule type" value="Genomic_DNA"/>
</dbReference>
<evidence type="ECO:0000259" key="3">
    <source>
        <dbReference type="SMART" id="SM00458"/>
    </source>
</evidence>
<dbReference type="InterPro" id="IPR041371">
    <property type="entry name" value="GH92_N"/>
</dbReference>
<proteinExistence type="predicted"/>
<accession>A0ABW0V5F9</accession>
<name>A0ABW0V5F9_9ACTN</name>
<sequence length="920" mass="96356">MFRSTAVARVLSVAAAAVLLGGVAGPARAGGPGGRAAHTTVDDPARYVDPLIGTRADAPNFGNGGAAGNTFPGAAAPLGMVQWSPDTVAYQNGGGYDYRDNRITGFSLTHLSGAGCIDFGTTPFLPVLDDTPADSATFSHGAESASAGSYRVALDNGVTTELTAGRRYGVARFGYPAGHTAALTVDAGRAFNSATGSITLGTDSISGWTDSGGFCGTGNRYRIWFHAVFDRPFRTAGILGPTGLDPARQSATGSSTVAPHTPGHATAHGPAGPRAAEAGGDRRTTASDARALVGFDLDASRTVTARVAISFVSAEGARANLGEVPPGADFDALRDAARDAWNELLGRIAVAGGTTAQRRVFYTALYHALLHPNTFSDTDGRYLGFDGQVHRTRSGHTQYATYSGWDVYRCQIQLLGLLLPQEGADIAQSITDQGTSGGWFDRWTVANGPTGVMVGDPLPAMAATLAAFGADDFDRAGLLRAALAGRADPRQRPGHGPYDDTGYIPVDTSDVAGPVSTTLEYTTADFALAALAERLGDGAARELLLHRATGWRNLYRADVGYLAPRRADHGWPDFRPDQLAEYVESSAAQYTWMVPYNLRGLFDAMGGDGAVTRRLDDFFTQLNAGDRSPYAYLGNEPSLNTPWAYVQAGRPDRTQDVVRRAWSGLFDDSPGGEPGNDDLGAMSAWAVWAALGLYPQVPGRAELVLAGPLFPAVTVYRGNGATIDIDAPDASVDHPYVHALTVDGTPTGRAWLSEDFVRTGGRLAFTLSAEPDPQWGAAAGDRPPSFDVGPAHPVTGPVTGPGGGCLDVDGGRTDNGAAVRLQDCDGSAAQQWTLASDGSLRALGKCLDVDHSGTADGTAVQLWDCNGTGAQQWWPQADGSLRNTPSPHCLDAPDGTTATDTRLRLWQCNGTAAQRWTPAR</sequence>
<reference evidence="5" key="1">
    <citation type="journal article" date="2019" name="Int. J. Syst. Evol. Microbiol.">
        <title>The Global Catalogue of Microorganisms (GCM) 10K type strain sequencing project: providing services to taxonomists for standard genome sequencing and annotation.</title>
        <authorList>
            <consortium name="The Broad Institute Genomics Platform"/>
            <consortium name="The Broad Institute Genome Sequencing Center for Infectious Disease"/>
            <person name="Wu L."/>
            <person name="Ma J."/>
        </authorList>
    </citation>
    <scope>NUCLEOTIDE SEQUENCE [LARGE SCALE GENOMIC DNA]</scope>
    <source>
        <strain evidence="5">CGMCC 4.1622</strain>
    </source>
</reference>
<dbReference type="SUPFAM" id="SSF48208">
    <property type="entry name" value="Six-hairpin glycosidases"/>
    <property type="match status" value="1"/>
</dbReference>
<dbReference type="PANTHER" id="PTHR12143:SF39">
    <property type="entry name" value="SECRETED PROTEIN"/>
    <property type="match status" value="1"/>
</dbReference>
<dbReference type="Gene3D" id="3.30.2080.10">
    <property type="entry name" value="GH92 mannosidase domain"/>
    <property type="match status" value="1"/>
</dbReference>
<feature type="compositionally biased region" description="Low complexity" evidence="1">
    <location>
        <begin position="269"/>
        <end position="278"/>
    </location>
</feature>
<keyword evidence="2" id="KW-0732">Signal</keyword>
<dbReference type="PROSITE" id="PS50231">
    <property type="entry name" value="RICIN_B_LECTIN"/>
    <property type="match status" value="1"/>
</dbReference>
<feature type="signal peptide" evidence="2">
    <location>
        <begin position="1"/>
        <end position="29"/>
    </location>
</feature>
<evidence type="ECO:0000256" key="2">
    <source>
        <dbReference type="SAM" id="SignalP"/>
    </source>
</evidence>
<feature type="domain" description="Ricin B lectin" evidence="3">
    <location>
        <begin position="795"/>
        <end position="919"/>
    </location>
</feature>
<evidence type="ECO:0000313" key="4">
    <source>
        <dbReference type="EMBL" id="MFC5641100.1"/>
    </source>
</evidence>
<dbReference type="Gene3D" id="1.20.1610.10">
    <property type="entry name" value="alpha-1,2-mannosidases domains"/>
    <property type="match status" value="1"/>
</dbReference>
<dbReference type="InterPro" id="IPR000772">
    <property type="entry name" value="Ricin_B_lectin"/>
</dbReference>
<dbReference type="Gene3D" id="2.70.98.10">
    <property type="match status" value="1"/>
</dbReference>
<dbReference type="SMART" id="SM00458">
    <property type="entry name" value="RICIN"/>
    <property type="match status" value="1"/>
</dbReference>
<dbReference type="NCBIfam" id="TIGR01180">
    <property type="entry name" value="aman2_put"/>
    <property type="match status" value="1"/>
</dbReference>
<dbReference type="Proteomes" id="UP001596066">
    <property type="component" value="Unassembled WGS sequence"/>
</dbReference>
<dbReference type="Pfam" id="PF07971">
    <property type="entry name" value="Glyco_hydro_92"/>
    <property type="match status" value="1"/>
</dbReference>
<dbReference type="SUPFAM" id="SSF50370">
    <property type="entry name" value="Ricin B-like lectins"/>
    <property type="match status" value="1"/>
</dbReference>
<dbReference type="InterPro" id="IPR012939">
    <property type="entry name" value="Glyco_hydro_92"/>
</dbReference>
<keyword evidence="5" id="KW-1185">Reference proteome</keyword>
<comment type="caution">
    <text evidence="4">The sequence shown here is derived from an EMBL/GenBank/DDBJ whole genome shotgun (WGS) entry which is preliminary data.</text>
</comment>
<feature type="region of interest" description="Disordered" evidence="1">
    <location>
        <begin position="242"/>
        <end position="283"/>
    </location>
</feature>
<dbReference type="Pfam" id="PF17678">
    <property type="entry name" value="Glyco_hydro_92N"/>
    <property type="match status" value="1"/>
</dbReference>
<dbReference type="InterPro" id="IPR050883">
    <property type="entry name" value="PNGase"/>
</dbReference>
<feature type="compositionally biased region" description="Polar residues" evidence="1">
    <location>
        <begin position="249"/>
        <end position="258"/>
    </location>
</feature>
<dbReference type="CDD" id="cd23451">
    <property type="entry name" value="beta-trefoil_Ricin_laminarinase"/>
    <property type="match status" value="1"/>
</dbReference>
<organism evidence="4 5">
    <name type="scientific">Kitasatospora cinereorecta</name>
    <dbReference type="NCBI Taxonomy" id="285560"/>
    <lineage>
        <taxon>Bacteria</taxon>
        <taxon>Bacillati</taxon>
        <taxon>Actinomycetota</taxon>
        <taxon>Actinomycetes</taxon>
        <taxon>Kitasatosporales</taxon>
        <taxon>Streptomycetaceae</taxon>
        <taxon>Kitasatospora</taxon>
    </lineage>
</organism>
<dbReference type="PANTHER" id="PTHR12143">
    <property type="entry name" value="PEPTIDE N-GLYCANASE PNGASE -RELATED"/>
    <property type="match status" value="1"/>
</dbReference>
<dbReference type="InterPro" id="IPR008928">
    <property type="entry name" value="6-hairpin_glycosidase_sf"/>
</dbReference>
<protein>
    <submittedName>
        <fullName evidence="4">Lectin</fullName>
    </submittedName>
</protein>
<dbReference type="Gene3D" id="2.80.10.50">
    <property type="match status" value="1"/>
</dbReference>
<feature type="chain" id="PRO_5045417777" evidence="2">
    <location>
        <begin position="30"/>
        <end position="920"/>
    </location>
</feature>
<dbReference type="NCBIfam" id="NF035929">
    <property type="entry name" value="lectin_1"/>
    <property type="match status" value="1"/>
</dbReference>
<dbReference type="InterPro" id="IPR014718">
    <property type="entry name" value="GH-type_carb-bd"/>
</dbReference>
<dbReference type="RefSeq" id="WP_346145651.1">
    <property type="nucleotide sequence ID" value="NZ_BAAAUA010000023.1"/>
</dbReference>